<accession>A0ABV1GAK2</accession>
<organism evidence="2 3">
    <name type="scientific">Ruthenibacterium intestinale</name>
    <dbReference type="NCBI Taxonomy" id="3133163"/>
    <lineage>
        <taxon>Bacteria</taxon>
        <taxon>Bacillati</taxon>
        <taxon>Bacillota</taxon>
        <taxon>Clostridia</taxon>
        <taxon>Eubacteriales</taxon>
        <taxon>Oscillospiraceae</taxon>
        <taxon>Ruthenibacterium</taxon>
    </lineage>
</organism>
<dbReference type="InterPro" id="IPR037883">
    <property type="entry name" value="Knr4/Smi1-like_sf"/>
</dbReference>
<reference evidence="2 3" key="1">
    <citation type="submission" date="2024-03" db="EMBL/GenBank/DDBJ databases">
        <title>Human intestinal bacterial collection.</title>
        <authorList>
            <person name="Pauvert C."/>
            <person name="Hitch T.C.A."/>
            <person name="Clavel T."/>
        </authorList>
    </citation>
    <scope>NUCLEOTIDE SEQUENCE [LARGE SCALE GENOMIC DNA]</scope>
    <source>
        <strain evidence="2 3">CLA-JM-H11</strain>
    </source>
</reference>
<dbReference type="Gene3D" id="3.40.1580.10">
    <property type="entry name" value="SMI1/KNR4-like"/>
    <property type="match status" value="1"/>
</dbReference>
<dbReference type="RefSeq" id="WP_349213955.1">
    <property type="nucleotide sequence ID" value="NZ_JBBMFA010000004.1"/>
</dbReference>
<feature type="non-terminal residue" evidence="2">
    <location>
        <position position="124"/>
    </location>
</feature>
<sequence length="124" mass="14654">MLHLKGETIVYPLPDEELLRSDEEYWGIRFPDDYREFLKTYNGVEPVEKSFEAIGHLFALTRFFCALEDYKDRDVGWYDLMVMDMQIGEFLQRDPDSPSVELAPIGEVFGECFLCLDYRQDPEH</sequence>
<keyword evidence="3" id="KW-1185">Reference proteome</keyword>
<name>A0ABV1GAK2_9FIRM</name>
<evidence type="ECO:0000259" key="1">
    <source>
        <dbReference type="SMART" id="SM00860"/>
    </source>
</evidence>
<dbReference type="EMBL" id="JBBMFA010000004">
    <property type="protein sequence ID" value="MEQ2518838.1"/>
    <property type="molecule type" value="Genomic_DNA"/>
</dbReference>
<gene>
    <name evidence="2" type="ORF">WMO24_00035</name>
</gene>
<dbReference type="Pfam" id="PF14568">
    <property type="entry name" value="SUKH_6"/>
    <property type="match status" value="1"/>
</dbReference>
<feature type="domain" description="Knr4/Smi1-like" evidence="1">
    <location>
        <begin position="12"/>
        <end position="93"/>
    </location>
</feature>
<evidence type="ECO:0000313" key="3">
    <source>
        <dbReference type="Proteomes" id="UP001477672"/>
    </source>
</evidence>
<protein>
    <submittedName>
        <fullName evidence="2">SMI1/KNR4 family protein</fullName>
    </submittedName>
</protein>
<dbReference type="Proteomes" id="UP001477672">
    <property type="component" value="Unassembled WGS sequence"/>
</dbReference>
<dbReference type="SMART" id="SM00860">
    <property type="entry name" value="SMI1_KNR4"/>
    <property type="match status" value="1"/>
</dbReference>
<evidence type="ECO:0000313" key="2">
    <source>
        <dbReference type="EMBL" id="MEQ2518838.1"/>
    </source>
</evidence>
<proteinExistence type="predicted"/>
<comment type="caution">
    <text evidence="2">The sequence shown here is derived from an EMBL/GenBank/DDBJ whole genome shotgun (WGS) entry which is preliminary data.</text>
</comment>
<dbReference type="SUPFAM" id="SSF160631">
    <property type="entry name" value="SMI1/KNR4-like"/>
    <property type="match status" value="1"/>
</dbReference>
<dbReference type="InterPro" id="IPR018958">
    <property type="entry name" value="Knr4/Smi1-like_dom"/>
</dbReference>